<evidence type="ECO:0000256" key="11">
    <source>
        <dbReference type="ARBA" id="ARBA00022853"/>
    </source>
</evidence>
<keyword evidence="8" id="KW-0227">DNA damage</keyword>
<proteinExistence type="inferred from homology"/>
<dbReference type="GO" id="GO:0005737">
    <property type="term" value="C:cytoplasm"/>
    <property type="evidence" value="ECO:0007669"/>
    <property type="project" value="UniProtKB-SubCell"/>
</dbReference>
<dbReference type="PANTHER" id="PTHR15189">
    <property type="entry name" value="BRISC AND BRCA1-A COMPLEX MEMBER 2"/>
    <property type="match status" value="1"/>
</dbReference>
<evidence type="ECO:0000256" key="12">
    <source>
        <dbReference type="ARBA" id="ARBA00023204"/>
    </source>
</evidence>
<evidence type="ECO:0000256" key="14">
    <source>
        <dbReference type="ARBA" id="ARBA00023306"/>
    </source>
</evidence>
<evidence type="ECO:0000256" key="3">
    <source>
        <dbReference type="ARBA" id="ARBA00019438"/>
    </source>
</evidence>
<keyword evidence="4" id="KW-0963">Cytoplasm</keyword>
<evidence type="ECO:0000256" key="17">
    <source>
        <dbReference type="ARBA" id="ARBA00032630"/>
    </source>
</evidence>
<reference evidence="18" key="1">
    <citation type="submission" date="2016-03" db="EMBL/GenBank/DDBJ databases">
        <title>Mechanisms controlling the formation of the plant cell surface in tip-growing cells are functionally conserved among land plants.</title>
        <authorList>
            <person name="Honkanen S."/>
            <person name="Jones V.A."/>
            <person name="Morieri G."/>
            <person name="Champion C."/>
            <person name="Hetherington A.J."/>
            <person name="Kelly S."/>
            <person name="Saint-Marcoux D."/>
            <person name="Proust H."/>
            <person name="Prescott H."/>
            <person name="Dolan L."/>
        </authorList>
    </citation>
    <scope>NUCLEOTIDE SEQUENCE [LARGE SCALE GENOMIC DNA]</scope>
    <source>
        <tissue evidence="18">Whole gametophyte</tissue>
    </source>
</reference>
<evidence type="ECO:0000313" key="19">
    <source>
        <dbReference type="Proteomes" id="UP000077202"/>
    </source>
</evidence>
<evidence type="ECO:0000256" key="6">
    <source>
        <dbReference type="ARBA" id="ARBA00022703"/>
    </source>
</evidence>
<name>A0A176W053_MARPO</name>
<evidence type="ECO:0000256" key="15">
    <source>
        <dbReference type="ARBA" id="ARBA00025766"/>
    </source>
</evidence>
<keyword evidence="10" id="KW-0833">Ubl conjugation pathway</keyword>
<dbReference type="GO" id="GO:0051301">
    <property type="term" value="P:cell division"/>
    <property type="evidence" value="ECO:0007669"/>
    <property type="project" value="UniProtKB-KW"/>
</dbReference>
<keyword evidence="7" id="KW-0677">Repeat</keyword>
<dbReference type="PANTHER" id="PTHR15189:SF7">
    <property type="entry name" value="BRISC AND BRCA1-A COMPLEX MEMBER 2"/>
    <property type="match status" value="1"/>
</dbReference>
<keyword evidence="13" id="KW-0539">Nucleus</keyword>
<sequence length="432" mass="48941">MGSTSKGVPIMPALVPQLEYLRTYSPVPIRIEGRQLKVGRGVSSGILEVLKTILRVSSVEISLDFATQIEHIRRGHHNAPYADRFTACIPCCLDHIKWDVVYNYQTPDLPPDVVFGADDQDFQPLLFVGDDNAAAQAAALGAWTILRDWTAKDYSRLLRFLLELRSLYLRHQRKRVEFVEDPRVRFEIGTISAMEGLEMRIFTGADRSEEVQFAIPLDIDLTQISRRLGTSSAKLWSGISLQVAFSLQRGQTFTGEKAPQLRLHAPPAMRDVFDVEDVKLPTWADRIYCDKKTTIAPYIGYPRMESIDLLLVGFMHVIGLGLCTDKKPVKMLRCLMEYVPNVQDILKAQVREAITSVGMRRSFLEALGPVFGRPLELETNLFRRVSIMVTSGLFCFLIHFSLPTQFPKQQPTLTFQSSQVKVIDESISYLWS</sequence>
<comment type="similarity">
    <text evidence="15">Belongs to the BABAM2 family.</text>
</comment>
<keyword evidence="6" id="KW-0053">Apoptosis</keyword>
<dbReference type="EMBL" id="LVLJ01002167">
    <property type="protein sequence ID" value="OAE26444.1"/>
    <property type="molecule type" value="Genomic_DNA"/>
</dbReference>
<evidence type="ECO:0000256" key="16">
    <source>
        <dbReference type="ARBA" id="ARBA00032491"/>
    </source>
</evidence>
<comment type="caution">
    <text evidence="18">The sequence shown here is derived from an EMBL/GenBank/DDBJ whole genome shotgun (WGS) entry which is preliminary data.</text>
</comment>
<organism evidence="18 19">
    <name type="scientific">Marchantia polymorpha subsp. ruderalis</name>
    <dbReference type="NCBI Taxonomy" id="1480154"/>
    <lineage>
        <taxon>Eukaryota</taxon>
        <taxon>Viridiplantae</taxon>
        <taxon>Streptophyta</taxon>
        <taxon>Embryophyta</taxon>
        <taxon>Marchantiophyta</taxon>
        <taxon>Marchantiopsida</taxon>
        <taxon>Marchantiidae</taxon>
        <taxon>Marchantiales</taxon>
        <taxon>Marchantiaceae</taxon>
        <taxon>Marchantia</taxon>
    </lineage>
</organism>
<gene>
    <name evidence="18" type="ORF">AXG93_815s1050</name>
</gene>
<evidence type="ECO:0000313" key="18">
    <source>
        <dbReference type="EMBL" id="OAE26444.1"/>
    </source>
</evidence>
<evidence type="ECO:0000256" key="10">
    <source>
        <dbReference type="ARBA" id="ARBA00022786"/>
    </source>
</evidence>
<evidence type="ECO:0000256" key="4">
    <source>
        <dbReference type="ARBA" id="ARBA00022490"/>
    </source>
</evidence>
<dbReference type="Proteomes" id="UP000077202">
    <property type="component" value="Unassembled WGS sequence"/>
</dbReference>
<accession>A0A176W053</accession>
<dbReference type="GO" id="GO:0070552">
    <property type="term" value="C:BRISC complex"/>
    <property type="evidence" value="ECO:0007669"/>
    <property type="project" value="InterPro"/>
</dbReference>
<keyword evidence="14" id="KW-0131">Cell cycle</keyword>
<evidence type="ECO:0000256" key="1">
    <source>
        <dbReference type="ARBA" id="ARBA00004123"/>
    </source>
</evidence>
<keyword evidence="9" id="KW-0498">Mitosis</keyword>
<dbReference type="Pfam" id="PF06113">
    <property type="entry name" value="BRE"/>
    <property type="match status" value="2"/>
</dbReference>
<dbReference type="GO" id="GO:0006302">
    <property type="term" value="P:double-strand break repair"/>
    <property type="evidence" value="ECO:0007669"/>
    <property type="project" value="TreeGrafter"/>
</dbReference>
<keyword evidence="11" id="KW-0156">Chromatin regulator</keyword>
<comment type="subcellular location">
    <subcellularLocation>
        <location evidence="2">Cytoplasm</location>
    </subcellularLocation>
    <subcellularLocation>
        <location evidence="1">Nucleus</location>
    </subcellularLocation>
</comment>
<keyword evidence="12" id="KW-0234">DNA repair</keyword>
<evidence type="ECO:0000256" key="8">
    <source>
        <dbReference type="ARBA" id="ARBA00022763"/>
    </source>
</evidence>
<evidence type="ECO:0000256" key="13">
    <source>
        <dbReference type="ARBA" id="ARBA00023242"/>
    </source>
</evidence>
<keyword evidence="5" id="KW-0132">Cell division</keyword>
<protein>
    <recommendedName>
        <fullName evidence="3">BRISC and BRCA1-A complex member 2</fullName>
    </recommendedName>
    <alternativeName>
        <fullName evidence="16">BRCA1-A complex subunit BRE</fullName>
    </alternativeName>
    <alternativeName>
        <fullName evidence="17">BRCA1/BRCA2-containing complex subunit 45</fullName>
    </alternativeName>
</protein>
<dbReference type="GO" id="GO:0006325">
    <property type="term" value="P:chromatin organization"/>
    <property type="evidence" value="ECO:0007669"/>
    <property type="project" value="UniProtKB-KW"/>
</dbReference>
<dbReference type="InterPro" id="IPR010358">
    <property type="entry name" value="BRE"/>
</dbReference>
<evidence type="ECO:0000256" key="9">
    <source>
        <dbReference type="ARBA" id="ARBA00022776"/>
    </source>
</evidence>
<dbReference type="AlphaFoldDB" id="A0A176W053"/>
<evidence type="ECO:0000256" key="2">
    <source>
        <dbReference type="ARBA" id="ARBA00004496"/>
    </source>
</evidence>
<keyword evidence="19" id="KW-1185">Reference proteome</keyword>
<evidence type="ECO:0000256" key="5">
    <source>
        <dbReference type="ARBA" id="ARBA00022618"/>
    </source>
</evidence>
<evidence type="ECO:0000256" key="7">
    <source>
        <dbReference type="ARBA" id="ARBA00022737"/>
    </source>
</evidence>